<dbReference type="RefSeq" id="WP_133593284.1">
    <property type="nucleotide sequence ID" value="NZ_SNVV01000014.1"/>
</dbReference>
<reference evidence="2 3" key="1">
    <citation type="submission" date="2019-03" db="EMBL/GenBank/DDBJ databases">
        <title>Genomic Encyclopedia of Type Strains, Phase IV (KMG-IV): sequencing the most valuable type-strain genomes for metagenomic binning, comparative biology and taxonomic classification.</title>
        <authorList>
            <person name="Goeker M."/>
        </authorList>
    </citation>
    <scope>NUCLEOTIDE SEQUENCE [LARGE SCALE GENOMIC DNA]</scope>
    <source>
        <strain evidence="2 3">DSM 12121</strain>
    </source>
</reference>
<name>A0A4R6DVA3_9RHOO</name>
<dbReference type="EMBL" id="SNVV01000014">
    <property type="protein sequence ID" value="TDN48684.1"/>
    <property type="molecule type" value="Genomic_DNA"/>
</dbReference>
<gene>
    <name evidence="2" type="ORF">C7389_11471</name>
</gene>
<dbReference type="OrthoDB" id="197869at2"/>
<evidence type="ECO:0000313" key="3">
    <source>
        <dbReference type="Proteomes" id="UP000295129"/>
    </source>
</evidence>
<evidence type="ECO:0008006" key="4">
    <source>
        <dbReference type="Google" id="ProtNLM"/>
    </source>
</evidence>
<proteinExistence type="predicted"/>
<evidence type="ECO:0000256" key="1">
    <source>
        <dbReference type="SAM" id="SignalP"/>
    </source>
</evidence>
<keyword evidence="1" id="KW-0732">Signal</keyword>
<organism evidence="2 3">
    <name type="scientific">Azoarcus indigens</name>
    <dbReference type="NCBI Taxonomy" id="29545"/>
    <lineage>
        <taxon>Bacteria</taxon>
        <taxon>Pseudomonadati</taxon>
        <taxon>Pseudomonadota</taxon>
        <taxon>Betaproteobacteria</taxon>
        <taxon>Rhodocyclales</taxon>
        <taxon>Zoogloeaceae</taxon>
        <taxon>Azoarcus</taxon>
    </lineage>
</organism>
<comment type="caution">
    <text evidence="2">The sequence shown here is derived from an EMBL/GenBank/DDBJ whole genome shotgun (WGS) entry which is preliminary data.</text>
</comment>
<dbReference type="AlphaFoldDB" id="A0A4R6DVA3"/>
<evidence type="ECO:0000313" key="2">
    <source>
        <dbReference type="EMBL" id="TDN48684.1"/>
    </source>
</evidence>
<dbReference type="InterPro" id="IPR023614">
    <property type="entry name" value="Porin_dom_sf"/>
</dbReference>
<dbReference type="SUPFAM" id="SSF56935">
    <property type="entry name" value="Porins"/>
    <property type="match status" value="1"/>
</dbReference>
<keyword evidence="3" id="KW-1185">Reference proteome</keyword>
<accession>A0A4R6DVA3</accession>
<protein>
    <recommendedName>
        <fullName evidence="4">Porin-like protein</fullName>
    </recommendedName>
</protein>
<dbReference type="Proteomes" id="UP000295129">
    <property type="component" value="Unassembled WGS sequence"/>
</dbReference>
<feature type="chain" id="PRO_5020452246" description="Porin-like protein" evidence="1">
    <location>
        <begin position="22"/>
        <end position="399"/>
    </location>
</feature>
<feature type="signal peptide" evidence="1">
    <location>
        <begin position="1"/>
        <end position="21"/>
    </location>
</feature>
<sequence length="399" mass="44242">MKLLPPLLVCAALLRSVGLHAEMPDVRWSGFATLGMVSTSASDLRYARIGVDHPGAENPDFGPDTVAGLQGNFRFGDRLGAALQVISRETPEGRYTPRPSLAFLSYALSPTLTVRAGRMRVPFFMLSDTQDINYGNPWVRPPGEVYSLNPFPDLDGIDLLYRLQLGETQLELHPYAGHSDLPLYKNGDIGLRETLGLNLSLTHGNLLVHLGHARARLKLQWNDPDYRQLTGALQMLGRSDVLADLSGDDGRARFSSAGFQWDDGEWLLIGEYARRENTRYANSGHGWHLTAGHRFGNWLPFLTLARQTQDRPIARTDLGDPALTQAFEGFLASRNLAQRSATLGLRWDFAANAALKTEWTRTHTDRDGWGSFFPRGEPAAADMRGRTIDTLSLSLDVVF</sequence>
<dbReference type="Gene3D" id="2.40.160.10">
    <property type="entry name" value="Porin"/>
    <property type="match status" value="1"/>
</dbReference>